<feature type="domain" description="Double zinc ribbon" evidence="3">
    <location>
        <begin position="8"/>
        <end position="62"/>
    </location>
</feature>
<evidence type="ECO:0000313" key="5">
    <source>
        <dbReference type="Proteomes" id="UP001626549"/>
    </source>
</evidence>
<keyword evidence="5" id="KW-1185">Reference proteome</keyword>
<dbReference type="InterPro" id="IPR051910">
    <property type="entry name" value="ComF/GntX_DNA_util-trans"/>
</dbReference>
<dbReference type="Gene3D" id="3.40.50.2020">
    <property type="match status" value="1"/>
</dbReference>
<proteinExistence type="inferred from homology"/>
<dbReference type="Pfam" id="PF18912">
    <property type="entry name" value="DZR_2"/>
    <property type="match status" value="1"/>
</dbReference>
<dbReference type="PANTHER" id="PTHR47505:SF1">
    <property type="entry name" value="DNA UTILIZATION PROTEIN YHGH"/>
    <property type="match status" value="1"/>
</dbReference>
<organism evidence="4 5">
    <name type="scientific">Congregibacter brevis</name>
    <dbReference type="NCBI Taxonomy" id="3081201"/>
    <lineage>
        <taxon>Bacteria</taxon>
        <taxon>Pseudomonadati</taxon>
        <taxon>Pseudomonadota</taxon>
        <taxon>Gammaproteobacteria</taxon>
        <taxon>Cellvibrionales</taxon>
        <taxon>Halieaceae</taxon>
        <taxon>Congregibacter</taxon>
    </lineage>
</organism>
<evidence type="ECO:0000313" key="4">
    <source>
        <dbReference type="EMBL" id="WOJ97242.1"/>
    </source>
</evidence>
<gene>
    <name evidence="4" type="ORF">R0137_01395</name>
</gene>
<name>A0ABZ0ICH3_9GAMM</name>
<evidence type="ECO:0000259" key="3">
    <source>
        <dbReference type="Pfam" id="PF18912"/>
    </source>
</evidence>
<dbReference type="SUPFAM" id="SSF53271">
    <property type="entry name" value="PRTase-like"/>
    <property type="match status" value="1"/>
</dbReference>
<dbReference type="EMBL" id="CP136865">
    <property type="protein sequence ID" value="WOJ97242.1"/>
    <property type="molecule type" value="Genomic_DNA"/>
</dbReference>
<dbReference type="Pfam" id="PF00156">
    <property type="entry name" value="Pribosyltran"/>
    <property type="match status" value="1"/>
</dbReference>
<evidence type="ECO:0000256" key="1">
    <source>
        <dbReference type="ARBA" id="ARBA00008007"/>
    </source>
</evidence>
<comment type="similarity">
    <text evidence="1">Belongs to the ComF/GntX family.</text>
</comment>
<dbReference type="RefSeq" id="WP_407327973.1">
    <property type="nucleotide sequence ID" value="NZ_CP136865.1"/>
</dbReference>
<dbReference type="InterPro" id="IPR044005">
    <property type="entry name" value="DZR_2"/>
</dbReference>
<dbReference type="Proteomes" id="UP001626549">
    <property type="component" value="Chromosome"/>
</dbReference>
<dbReference type="PANTHER" id="PTHR47505">
    <property type="entry name" value="DNA UTILIZATION PROTEIN YHGH"/>
    <property type="match status" value="1"/>
</dbReference>
<accession>A0ABZ0ICH3</accession>
<dbReference type="InterPro" id="IPR029057">
    <property type="entry name" value="PRTase-like"/>
</dbReference>
<feature type="domain" description="Phosphoribosyltransferase" evidence="2">
    <location>
        <begin position="166"/>
        <end position="233"/>
    </location>
</feature>
<protein>
    <submittedName>
        <fullName evidence="4">ComF family protein</fullName>
    </submittedName>
</protein>
<dbReference type="CDD" id="cd06223">
    <property type="entry name" value="PRTases_typeI"/>
    <property type="match status" value="1"/>
</dbReference>
<dbReference type="InterPro" id="IPR000836">
    <property type="entry name" value="PRTase_dom"/>
</dbReference>
<evidence type="ECO:0000259" key="2">
    <source>
        <dbReference type="Pfam" id="PF00156"/>
    </source>
</evidence>
<reference evidence="4 5" key="1">
    <citation type="submission" date="2023-10" db="EMBL/GenBank/DDBJ databases">
        <title>Two novel species belonging to the OM43/NOR5 clade.</title>
        <authorList>
            <person name="Park M."/>
        </authorList>
    </citation>
    <scope>NUCLEOTIDE SEQUENCE [LARGE SCALE GENOMIC DNA]</scope>
    <source>
        <strain evidence="4 5">IMCC45268</strain>
    </source>
</reference>
<sequence length="234" mass="26058">MKSIACRVIDYLAPQFCIYCDQESYRPEAVCEVCRDALLVNDQACPKCALPGTDGRICPNCLKAEPALKTVTAAYEYDPAIAYLMHRWKYLKDRNLSLTAAKMMLNTEIRIKSADIVLATPLHWRRRLRRGFNQSEDLLLSLSRLQPSLQPTPTKVAQLKRRFATKTQAHASRRERLNNLQGAFTVVGDVRGCSIVLIDDVCTTGATGNAMGRALQDAGASEVHLYCLARTPSP</sequence>